<dbReference type="InterPro" id="IPR036397">
    <property type="entry name" value="RNaseH_sf"/>
</dbReference>
<dbReference type="InterPro" id="IPR044730">
    <property type="entry name" value="RNase_H-like_dom_plant"/>
</dbReference>
<dbReference type="GO" id="GO:0003676">
    <property type="term" value="F:nucleic acid binding"/>
    <property type="evidence" value="ECO:0007669"/>
    <property type="project" value="InterPro"/>
</dbReference>
<dbReference type="PANTHER" id="PTHR47074">
    <property type="entry name" value="BNAC02G40300D PROTEIN"/>
    <property type="match status" value="1"/>
</dbReference>
<dbReference type="InterPro" id="IPR012337">
    <property type="entry name" value="RNaseH-like_sf"/>
</dbReference>
<feature type="domain" description="RNase H type-1" evidence="1">
    <location>
        <begin position="260"/>
        <end position="381"/>
    </location>
</feature>
<dbReference type="InterPro" id="IPR052929">
    <property type="entry name" value="RNase_H-like_EbsB-rel"/>
</dbReference>
<gene>
    <name evidence="2" type="ORF">Sradi_5876200</name>
</gene>
<comment type="caution">
    <text evidence="2">The sequence shown here is derived from an EMBL/GenBank/DDBJ whole genome shotgun (WGS) entry which is preliminary data.</text>
</comment>
<evidence type="ECO:0000259" key="1">
    <source>
        <dbReference type="Pfam" id="PF13456"/>
    </source>
</evidence>
<dbReference type="AlphaFoldDB" id="A0AAW2KSN3"/>
<dbReference type="Pfam" id="PF13456">
    <property type="entry name" value="RVT_3"/>
    <property type="match status" value="1"/>
</dbReference>
<dbReference type="GO" id="GO:0004523">
    <property type="term" value="F:RNA-DNA hybrid ribonuclease activity"/>
    <property type="evidence" value="ECO:0007669"/>
    <property type="project" value="InterPro"/>
</dbReference>
<dbReference type="CDD" id="cd06222">
    <property type="entry name" value="RNase_H_like"/>
    <property type="match status" value="1"/>
</dbReference>
<name>A0AAW2KSN3_SESRA</name>
<dbReference type="InterPro" id="IPR002156">
    <property type="entry name" value="RNaseH_domain"/>
</dbReference>
<accession>A0AAW2KSN3</accession>
<reference evidence="2" key="2">
    <citation type="journal article" date="2024" name="Plant">
        <title>Genomic evolution and insights into agronomic trait innovations of Sesamum species.</title>
        <authorList>
            <person name="Miao H."/>
            <person name="Wang L."/>
            <person name="Qu L."/>
            <person name="Liu H."/>
            <person name="Sun Y."/>
            <person name="Le M."/>
            <person name="Wang Q."/>
            <person name="Wei S."/>
            <person name="Zheng Y."/>
            <person name="Lin W."/>
            <person name="Duan Y."/>
            <person name="Cao H."/>
            <person name="Xiong S."/>
            <person name="Wang X."/>
            <person name="Wei L."/>
            <person name="Li C."/>
            <person name="Ma Q."/>
            <person name="Ju M."/>
            <person name="Zhao R."/>
            <person name="Li G."/>
            <person name="Mu C."/>
            <person name="Tian Q."/>
            <person name="Mei H."/>
            <person name="Zhang T."/>
            <person name="Gao T."/>
            <person name="Zhang H."/>
        </authorList>
    </citation>
    <scope>NUCLEOTIDE SEQUENCE</scope>
    <source>
        <strain evidence="2">G02</strain>
    </source>
</reference>
<sequence>MEEGIQGFILVHFCNVYASSRPLPDAIAKGIEHLRAGVDFSTAEELLQPYTTLEVKQALFQMAHLKSPEPDGMSSIFFQKFWHIVGRDVTTCILHLLNSFVMPHDLNSIHLVLIPKCKHPEGLTQFRPISFCNVVYKIASKVIANRLKVFLDRIISPAQSTFMPDRRISDNILFAFEQNHFLDSKTEVNGAGWLSNLTLARLMTSLNGPFWSSYGVSCDTRTVYLVGYSGPGYRRCSRCWGCDPPVLESPPPPQDCIKVNFDGATLRRGLELGTGVIARDTNGDFVAWFSRCFHIMGNAETAKAMAAREAIRLALRGGWSSIIIEGDCYTLIQKLRSSDRDLSVVGPIVMDIQELVACFHSCVFQHVKRSCNRAAHYLAQVACAPAEGGHLAPPAVASLVQANISCK</sequence>
<evidence type="ECO:0000313" key="2">
    <source>
        <dbReference type="EMBL" id="KAL0309339.1"/>
    </source>
</evidence>
<dbReference type="SUPFAM" id="SSF53098">
    <property type="entry name" value="Ribonuclease H-like"/>
    <property type="match status" value="1"/>
</dbReference>
<protein>
    <recommendedName>
        <fullName evidence="1">RNase H type-1 domain-containing protein</fullName>
    </recommendedName>
</protein>
<dbReference type="PANTHER" id="PTHR47074:SF11">
    <property type="entry name" value="REVERSE TRANSCRIPTASE-LIKE PROTEIN"/>
    <property type="match status" value="1"/>
</dbReference>
<proteinExistence type="predicted"/>
<dbReference type="EMBL" id="JACGWJ010000027">
    <property type="protein sequence ID" value="KAL0309339.1"/>
    <property type="molecule type" value="Genomic_DNA"/>
</dbReference>
<organism evidence="2">
    <name type="scientific">Sesamum radiatum</name>
    <name type="common">Black benniseed</name>
    <dbReference type="NCBI Taxonomy" id="300843"/>
    <lineage>
        <taxon>Eukaryota</taxon>
        <taxon>Viridiplantae</taxon>
        <taxon>Streptophyta</taxon>
        <taxon>Embryophyta</taxon>
        <taxon>Tracheophyta</taxon>
        <taxon>Spermatophyta</taxon>
        <taxon>Magnoliopsida</taxon>
        <taxon>eudicotyledons</taxon>
        <taxon>Gunneridae</taxon>
        <taxon>Pentapetalae</taxon>
        <taxon>asterids</taxon>
        <taxon>lamiids</taxon>
        <taxon>Lamiales</taxon>
        <taxon>Pedaliaceae</taxon>
        <taxon>Sesamum</taxon>
    </lineage>
</organism>
<dbReference type="Gene3D" id="3.30.420.10">
    <property type="entry name" value="Ribonuclease H-like superfamily/Ribonuclease H"/>
    <property type="match status" value="1"/>
</dbReference>
<reference evidence="2" key="1">
    <citation type="submission" date="2020-06" db="EMBL/GenBank/DDBJ databases">
        <authorList>
            <person name="Li T."/>
            <person name="Hu X."/>
            <person name="Zhang T."/>
            <person name="Song X."/>
            <person name="Zhang H."/>
            <person name="Dai N."/>
            <person name="Sheng W."/>
            <person name="Hou X."/>
            <person name="Wei L."/>
        </authorList>
    </citation>
    <scope>NUCLEOTIDE SEQUENCE</scope>
    <source>
        <strain evidence="2">G02</strain>
        <tissue evidence="2">Leaf</tissue>
    </source>
</reference>